<comment type="caution">
    <text evidence="1">The sequence shown here is derived from an EMBL/GenBank/DDBJ whole genome shotgun (WGS) entry which is preliminary data.</text>
</comment>
<name>A0A8X6QD28_NEPPI</name>
<evidence type="ECO:0000313" key="1">
    <source>
        <dbReference type="EMBL" id="GFU20311.1"/>
    </source>
</evidence>
<proteinExistence type="predicted"/>
<protein>
    <submittedName>
        <fullName evidence="1">Uncharacterized protein</fullName>
    </submittedName>
</protein>
<accession>A0A8X6QD28</accession>
<dbReference type="AlphaFoldDB" id="A0A8X6QD28"/>
<dbReference type="Proteomes" id="UP000887013">
    <property type="component" value="Unassembled WGS sequence"/>
</dbReference>
<dbReference type="EMBL" id="BMAW01080589">
    <property type="protein sequence ID" value="GFU20311.1"/>
    <property type="molecule type" value="Genomic_DNA"/>
</dbReference>
<sequence>MTLNARAGCQLGARSRNYEARCSCIPPAGSTVRELPSQLGGPGLDLPDQTCLRRLFVEMGGTGAWTGLDFHQLLLSWSSYLILPEPDVMQASCLQLP</sequence>
<reference evidence="1" key="1">
    <citation type="submission" date="2020-08" db="EMBL/GenBank/DDBJ databases">
        <title>Multicomponent nature underlies the extraordinary mechanical properties of spider dragline silk.</title>
        <authorList>
            <person name="Kono N."/>
            <person name="Nakamura H."/>
            <person name="Mori M."/>
            <person name="Yoshida Y."/>
            <person name="Ohtoshi R."/>
            <person name="Malay A.D."/>
            <person name="Moran D.A.P."/>
            <person name="Tomita M."/>
            <person name="Numata K."/>
            <person name="Arakawa K."/>
        </authorList>
    </citation>
    <scope>NUCLEOTIDE SEQUENCE</scope>
</reference>
<evidence type="ECO:0000313" key="2">
    <source>
        <dbReference type="Proteomes" id="UP000887013"/>
    </source>
</evidence>
<organism evidence="1 2">
    <name type="scientific">Nephila pilipes</name>
    <name type="common">Giant wood spider</name>
    <name type="synonym">Nephila maculata</name>
    <dbReference type="NCBI Taxonomy" id="299642"/>
    <lineage>
        <taxon>Eukaryota</taxon>
        <taxon>Metazoa</taxon>
        <taxon>Ecdysozoa</taxon>
        <taxon>Arthropoda</taxon>
        <taxon>Chelicerata</taxon>
        <taxon>Arachnida</taxon>
        <taxon>Araneae</taxon>
        <taxon>Araneomorphae</taxon>
        <taxon>Entelegynae</taxon>
        <taxon>Araneoidea</taxon>
        <taxon>Nephilidae</taxon>
        <taxon>Nephila</taxon>
    </lineage>
</organism>
<keyword evidence="2" id="KW-1185">Reference proteome</keyword>
<gene>
    <name evidence="1" type="ORF">NPIL_704941</name>
</gene>